<gene>
    <name evidence="4" type="ORF">KP509_11G062400</name>
</gene>
<accession>A0A8T2TV94</accession>
<dbReference type="InterPro" id="IPR036427">
    <property type="entry name" value="Bromodomain-like_sf"/>
</dbReference>
<dbReference type="Gene3D" id="1.20.920.10">
    <property type="entry name" value="Bromodomain-like"/>
    <property type="match status" value="1"/>
</dbReference>
<dbReference type="InterPro" id="IPR001487">
    <property type="entry name" value="Bromodomain"/>
</dbReference>
<organism evidence="4 5">
    <name type="scientific">Ceratopteris richardii</name>
    <name type="common">Triangle waterfern</name>
    <dbReference type="NCBI Taxonomy" id="49495"/>
    <lineage>
        <taxon>Eukaryota</taxon>
        <taxon>Viridiplantae</taxon>
        <taxon>Streptophyta</taxon>
        <taxon>Embryophyta</taxon>
        <taxon>Tracheophyta</taxon>
        <taxon>Polypodiopsida</taxon>
        <taxon>Polypodiidae</taxon>
        <taxon>Polypodiales</taxon>
        <taxon>Pteridineae</taxon>
        <taxon>Pteridaceae</taxon>
        <taxon>Parkerioideae</taxon>
        <taxon>Ceratopteris</taxon>
    </lineage>
</organism>
<dbReference type="PANTHER" id="PTHR34057">
    <property type="entry name" value="ELONGATION FACTOR"/>
    <property type="match status" value="1"/>
</dbReference>
<dbReference type="OMA" id="ERRDLEW"/>
<sequence>MNPVDDLVASTFSIKTNNPMCFFRMREKLHAEPYVSWHTFVEDFKCIRYNAMKCNQEQLEVWHAANFLLGQGKSCYQLFPVRNIESQSSECQTHRNHQQVIRSEVEMGSIDHNDNGSREYENNLHSNNEDGCNQMMINGNLQINEIADVKENVVEILRLVPVEDSTERIKNDETECSSSFTSTESELEDRTCEVDSESRNGNGATAGTENICFNQRPKKVLGESWKNYRGGIEWRCHWLALQIRRLQAESDKYKTILEKIKSHKNYDKDGPAARTSNTSINTHHRHIFRRRKRRKAEESDDSILKMSTHPVYSRYEQQRRQREQNQQTLELDDFFDFDDYYADNIVLHESSFEHHLWHIEELQLRISNLKARLIQLPVLSEVATEHLLDLDIPMFDPTKHVNNPARLVDRSFARDFKGQGGTPSRRRNIDFDINNVIMPDSVMVNFVEPVRHAFIETPCWRPSLIPTTEEQISSDEDTDDEAYIARHERMQTMARQQQCGPLSLNKSRSVSASKERPAKNIKGIKESVANAMVSADLQEIEGGFLAFVGCIPKGKRSTRRRK</sequence>
<dbReference type="PANTHER" id="PTHR34057:SF1">
    <property type="entry name" value="ELONGATION FACTOR"/>
    <property type="match status" value="1"/>
</dbReference>
<feature type="compositionally biased region" description="Basic residues" evidence="2">
    <location>
        <begin position="282"/>
        <end position="294"/>
    </location>
</feature>
<feature type="region of interest" description="Disordered" evidence="2">
    <location>
        <begin position="497"/>
        <end position="517"/>
    </location>
</feature>
<name>A0A8T2TV94_CERRI</name>
<dbReference type="OrthoDB" id="21648at2759"/>
<dbReference type="Pfam" id="PF00439">
    <property type="entry name" value="Bromodomain"/>
    <property type="match status" value="1"/>
</dbReference>
<evidence type="ECO:0000256" key="1">
    <source>
        <dbReference type="ARBA" id="ARBA00023117"/>
    </source>
</evidence>
<dbReference type="SUPFAM" id="SSF47370">
    <property type="entry name" value="Bromodomain"/>
    <property type="match status" value="1"/>
</dbReference>
<dbReference type="EMBL" id="CM035416">
    <property type="protein sequence ID" value="KAH7425605.1"/>
    <property type="molecule type" value="Genomic_DNA"/>
</dbReference>
<comment type="caution">
    <text evidence="4">The sequence shown here is derived from an EMBL/GenBank/DDBJ whole genome shotgun (WGS) entry which is preliminary data.</text>
</comment>
<dbReference type="Proteomes" id="UP000825935">
    <property type="component" value="Chromosome 11"/>
</dbReference>
<feature type="region of interest" description="Disordered" evidence="2">
    <location>
        <begin position="265"/>
        <end position="301"/>
    </location>
</feature>
<evidence type="ECO:0000256" key="2">
    <source>
        <dbReference type="SAM" id="MobiDB-lite"/>
    </source>
</evidence>
<feature type="compositionally biased region" description="Polar residues" evidence="2">
    <location>
        <begin position="497"/>
        <end position="512"/>
    </location>
</feature>
<evidence type="ECO:0000313" key="5">
    <source>
        <dbReference type="Proteomes" id="UP000825935"/>
    </source>
</evidence>
<keyword evidence="1" id="KW-0103">Bromodomain</keyword>
<feature type="domain" description="Bromo" evidence="3">
    <location>
        <begin position="3"/>
        <end position="65"/>
    </location>
</feature>
<evidence type="ECO:0000313" key="4">
    <source>
        <dbReference type="EMBL" id="KAH7425606.1"/>
    </source>
</evidence>
<reference evidence="4" key="1">
    <citation type="submission" date="2021-08" db="EMBL/GenBank/DDBJ databases">
        <title>WGS assembly of Ceratopteris richardii.</title>
        <authorList>
            <person name="Marchant D.B."/>
            <person name="Chen G."/>
            <person name="Jenkins J."/>
            <person name="Shu S."/>
            <person name="Leebens-Mack J."/>
            <person name="Grimwood J."/>
            <person name="Schmutz J."/>
            <person name="Soltis P."/>
            <person name="Soltis D."/>
            <person name="Chen Z.-H."/>
        </authorList>
    </citation>
    <scope>NUCLEOTIDE SEQUENCE</scope>
    <source>
        <strain evidence="4">Whitten #5841</strain>
        <tissue evidence="4">Leaf</tissue>
    </source>
</reference>
<dbReference type="AlphaFoldDB" id="A0A8T2TV94"/>
<proteinExistence type="predicted"/>
<evidence type="ECO:0000259" key="3">
    <source>
        <dbReference type="Pfam" id="PF00439"/>
    </source>
</evidence>
<keyword evidence="5" id="KW-1185">Reference proteome</keyword>
<dbReference type="EMBL" id="CM035416">
    <property type="protein sequence ID" value="KAH7425606.1"/>
    <property type="molecule type" value="Genomic_DNA"/>
</dbReference>
<protein>
    <recommendedName>
        <fullName evidence="3">Bromo domain-containing protein</fullName>
    </recommendedName>
</protein>